<accession>A0ABS2N9W9</accession>
<proteinExistence type="predicted"/>
<dbReference type="EMBL" id="JAFBDZ010000001">
    <property type="protein sequence ID" value="MBM7584657.1"/>
    <property type="molecule type" value="Genomic_DNA"/>
</dbReference>
<evidence type="ECO:0000313" key="2">
    <source>
        <dbReference type="EMBL" id="MBM7584657.1"/>
    </source>
</evidence>
<gene>
    <name evidence="2" type="ORF">JOC86_001194</name>
</gene>
<protein>
    <submittedName>
        <fullName evidence="2">Uncharacterized protein</fullName>
    </submittedName>
</protein>
<reference evidence="2 3" key="1">
    <citation type="submission" date="2021-01" db="EMBL/GenBank/DDBJ databases">
        <title>Genomic Encyclopedia of Type Strains, Phase IV (KMG-IV): sequencing the most valuable type-strain genomes for metagenomic binning, comparative biology and taxonomic classification.</title>
        <authorList>
            <person name="Goeker M."/>
        </authorList>
    </citation>
    <scope>NUCLEOTIDE SEQUENCE [LARGE SCALE GENOMIC DNA]</scope>
    <source>
        <strain evidence="2 3">DSM 24834</strain>
    </source>
</reference>
<sequence>MLLTRKNNDTQDRLDILNKELKDIDKRRKKWQYAWVNDMINDEDFSLRMEEENNKEEDINKQLSSLQPSSEKINTEDLSEILRDIKSNWYQLDTLEKKMLLQMFTKKIAIDRVGNQIKPDCLEIKEVQFF</sequence>
<dbReference type="Proteomes" id="UP001646157">
    <property type="component" value="Unassembled WGS sequence"/>
</dbReference>
<name>A0ABS2N9W9_9BACI</name>
<organism evidence="2 3">
    <name type="scientific">Rossellomorea pakistanensis</name>
    <dbReference type="NCBI Taxonomy" id="992288"/>
    <lineage>
        <taxon>Bacteria</taxon>
        <taxon>Bacillati</taxon>
        <taxon>Bacillota</taxon>
        <taxon>Bacilli</taxon>
        <taxon>Bacillales</taxon>
        <taxon>Bacillaceae</taxon>
        <taxon>Rossellomorea</taxon>
    </lineage>
</organism>
<feature type="region of interest" description="Disordered" evidence="1">
    <location>
        <begin position="52"/>
        <end position="71"/>
    </location>
</feature>
<evidence type="ECO:0000256" key="1">
    <source>
        <dbReference type="SAM" id="MobiDB-lite"/>
    </source>
</evidence>
<comment type="caution">
    <text evidence="2">The sequence shown here is derived from an EMBL/GenBank/DDBJ whole genome shotgun (WGS) entry which is preliminary data.</text>
</comment>
<evidence type="ECO:0000313" key="3">
    <source>
        <dbReference type="Proteomes" id="UP001646157"/>
    </source>
</evidence>
<feature type="compositionally biased region" description="Polar residues" evidence="1">
    <location>
        <begin position="61"/>
        <end position="71"/>
    </location>
</feature>
<keyword evidence="3" id="KW-1185">Reference proteome</keyword>